<evidence type="ECO:0000313" key="1">
    <source>
        <dbReference type="EMBL" id="VDK32777.1"/>
    </source>
</evidence>
<protein>
    <submittedName>
        <fullName evidence="3">MATH domain-containing protein</fullName>
    </submittedName>
</protein>
<dbReference type="WBParaSite" id="GPUH_0000220501-mRNA-1">
    <property type="protein sequence ID" value="GPUH_0000220501-mRNA-1"/>
    <property type="gene ID" value="GPUH_0000220501"/>
</dbReference>
<dbReference type="AlphaFoldDB" id="A0A183D0F9"/>
<name>A0A183D0F9_9BILA</name>
<accession>A0A183D0F9</accession>
<dbReference type="EMBL" id="UYRT01003150">
    <property type="protein sequence ID" value="VDK32777.1"/>
    <property type="molecule type" value="Genomic_DNA"/>
</dbReference>
<evidence type="ECO:0000313" key="3">
    <source>
        <dbReference type="WBParaSite" id="GPUH_0000220501-mRNA-1"/>
    </source>
</evidence>
<dbReference type="Proteomes" id="UP000271098">
    <property type="component" value="Unassembled WGS sequence"/>
</dbReference>
<evidence type="ECO:0000313" key="2">
    <source>
        <dbReference type="Proteomes" id="UP000271098"/>
    </source>
</evidence>
<proteinExistence type="predicted"/>
<reference evidence="3" key="1">
    <citation type="submission" date="2016-06" db="UniProtKB">
        <authorList>
            <consortium name="WormBaseParasite"/>
        </authorList>
    </citation>
    <scope>IDENTIFICATION</scope>
</reference>
<organism evidence="3">
    <name type="scientific">Gongylonema pulchrum</name>
    <dbReference type="NCBI Taxonomy" id="637853"/>
    <lineage>
        <taxon>Eukaryota</taxon>
        <taxon>Metazoa</taxon>
        <taxon>Ecdysozoa</taxon>
        <taxon>Nematoda</taxon>
        <taxon>Chromadorea</taxon>
        <taxon>Rhabditida</taxon>
        <taxon>Spirurina</taxon>
        <taxon>Spiruromorpha</taxon>
        <taxon>Spiruroidea</taxon>
        <taxon>Gongylonematidae</taxon>
        <taxon>Gongylonema</taxon>
    </lineage>
</organism>
<reference evidence="1 2" key="2">
    <citation type="submission" date="2018-11" db="EMBL/GenBank/DDBJ databases">
        <authorList>
            <consortium name="Pathogen Informatics"/>
        </authorList>
    </citation>
    <scope>NUCLEOTIDE SEQUENCE [LARGE SCALE GENOMIC DNA]</scope>
</reference>
<gene>
    <name evidence="1" type="ORF">GPUH_LOCUS2200</name>
</gene>
<keyword evidence="2" id="KW-1185">Reference proteome</keyword>
<sequence>MAPSNAHAWMDSWVTVLNAMISSNGGISFGEPLPLKLDGNVRFPAFLPLFEHYAFKDNSKVVVKVVDEKDAKGSVLLTRLSLSVHNKFHQNDFRARSLIIVLYDKMLQIDSDRVGIPCVSIN</sequence>